<dbReference type="PANTHER" id="PTHR43214:SF38">
    <property type="entry name" value="NITRATE_NITRITE RESPONSE REGULATOR PROTEIN NARL"/>
    <property type="match status" value="1"/>
</dbReference>
<evidence type="ECO:0000259" key="5">
    <source>
        <dbReference type="PROSITE" id="PS50110"/>
    </source>
</evidence>
<dbReference type="CDD" id="cd06170">
    <property type="entry name" value="LuxR_C_like"/>
    <property type="match status" value="1"/>
</dbReference>
<accession>A0A8T8C7U5</accession>
<evidence type="ECO:0000256" key="2">
    <source>
        <dbReference type="ARBA" id="ARBA00023125"/>
    </source>
</evidence>
<dbReference type="InterPro" id="IPR058245">
    <property type="entry name" value="NreC/VraR/RcsB-like_REC"/>
</dbReference>
<reference evidence="6 7" key="1">
    <citation type="journal article" date="2011" name="PLoS Pathog.">
        <title>Dynamic evolution of pathogenicity revealed by sequencing and comparative genomics of 19 Pseudomonas syringae isolates.</title>
        <authorList>
            <person name="Baltrus D.A."/>
            <person name="Nishimura M.T."/>
            <person name="Romanchuk A."/>
            <person name="Chang J.H."/>
            <person name="Mukhtar M.S."/>
            <person name="Cherkis K."/>
            <person name="Roach J."/>
            <person name="Grant S.R."/>
            <person name="Jones C.D."/>
            <person name="Dangl J.L."/>
        </authorList>
    </citation>
    <scope>NUCLEOTIDE SEQUENCE [LARGE SCALE GENOMIC DNA]</scope>
    <source>
        <strain evidence="6 7">ES4326</strain>
    </source>
</reference>
<dbReference type="CDD" id="cd17535">
    <property type="entry name" value="REC_NarL-like"/>
    <property type="match status" value="1"/>
</dbReference>
<evidence type="ECO:0000259" key="4">
    <source>
        <dbReference type="PROSITE" id="PS50043"/>
    </source>
</evidence>
<dbReference type="SMART" id="SM00421">
    <property type="entry name" value="HTH_LUXR"/>
    <property type="match status" value="1"/>
</dbReference>
<proteinExistence type="predicted"/>
<dbReference type="SUPFAM" id="SSF52172">
    <property type="entry name" value="CheY-like"/>
    <property type="match status" value="1"/>
</dbReference>
<evidence type="ECO:0000256" key="1">
    <source>
        <dbReference type="ARBA" id="ARBA00022553"/>
    </source>
</evidence>
<dbReference type="GO" id="GO:0006355">
    <property type="term" value="P:regulation of DNA-templated transcription"/>
    <property type="evidence" value="ECO:0007669"/>
    <property type="project" value="InterPro"/>
</dbReference>
<evidence type="ECO:0000256" key="3">
    <source>
        <dbReference type="PROSITE-ProRule" id="PRU00169"/>
    </source>
</evidence>
<dbReference type="InterPro" id="IPR011006">
    <property type="entry name" value="CheY-like_superfamily"/>
</dbReference>
<keyword evidence="2" id="KW-0238">DNA-binding</keyword>
<dbReference type="GO" id="GO:0003677">
    <property type="term" value="F:DNA binding"/>
    <property type="evidence" value="ECO:0007669"/>
    <property type="project" value="UniProtKB-KW"/>
</dbReference>
<dbReference type="InterPro" id="IPR001789">
    <property type="entry name" value="Sig_transdc_resp-reg_receiver"/>
</dbReference>
<evidence type="ECO:0000313" key="7">
    <source>
        <dbReference type="Proteomes" id="UP000003811"/>
    </source>
</evidence>
<gene>
    <name evidence="6" type="ORF">PMA4326_024665</name>
</gene>
<feature type="modified residue" description="4-aspartylphosphate" evidence="3">
    <location>
        <position position="56"/>
    </location>
</feature>
<dbReference type="AlphaFoldDB" id="A0A8T8C7U5"/>
<name>A0A8T8C7U5_PSEYM</name>
<dbReference type="EMBL" id="CP047260">
    <property type="protein sequence ID" value="QHE99484.1"/>
    <property type="molecule type" value="Genomic_DNA"/>
</dbReference>
<sequence>MPSSSILLIDDHVLFRSSVALMLEIRLPVGTTVSEASRIEQALAQALPAPDLILLDLQLESANGLEGIALLQERWPLARVVIVSAFDRDAIVCEAIQRGAVEFHSKTECPEHLLQRIQALLSGELPEPRTIASTPLTLTSRQRQVLGLLCQGLTNKEIASQLWRSEHTVRSHVQAILTILQASCRTEAADTARRLGLVL</sequence>
<dbReference type="InterPro" id="IPR016032">
    <property type="entry name" value="Sig_transdc_resp-reg_C-effctor"/>
</dbReference>
<feature type="domain" description="HTH luxR-type" evidence="4">
    <location>
        <begin position="131"/>
        <end position="196"/>
    </location>
</feature>
<dbReference type="Gene3D" id="3.40.50.2300">
    <property type="match status" value="1"/>
</dbReference>
<evidence type="ECO:0000313" key="6">
    <source>
        <dbReference type="EMBL" id="QHE99484.1"/>
    </source>
</evidence>
<dbReference type="InterPro" id="IPR000792">
    <property type="entry name" value="Tscrpt_reg_LuxR_C"/>
</dbReference>
<dbReference type="Proteomes" id="UP000003811">
    <property type="component" value="Chromosome"/>
</dbReference>
<protein>
    <submittedName>
        <fullName evidence="6">Response regulator</fullName>
    </submittedName>
</protein>
<dbReference type="PROSITE" id="PS50043">
    <property type="entry name" value="HTH_LUXR_2"/>
    <property type="match status" value="1"/>
</dbReference>
<dbReference type="Pfam" id="PF00072">
    <property type="entry name" value="Response_reg"/>
    <property type="match status" value="1"/>
</dbReference>
<dbReference type="SUPFAM" id="SSF46894">
    <property type="entry name" value="C-terminal effector domain of the bipartite response regulators"/>
    <property type="match status" value="1"/>
</dbReference>
<dbReference type="PANTHER" id="PTHR43214">
    <property type="entry name" value="TWO-COMPONENT RESPONSE REGULATOR"/>
    <property type="match status" value="1"/>
</dbReference>
<dbReference type="InterPro" id="IPR039420">
    <property type="entry name" value="WalR-like"/>
</dbReference>
<dbReference type="Pfam" id="PF00196">
    <property type="entry name" value="GerE"/>
    <property type="match status" value="1"/>
</dbReference>
<feature type="domain" description="Response regulatory" evidence="5">
    <location>
        <begin position="5"/>
        <end position="121"/>
    </location>
</feature>
<dbReference type="GO" id="GO:0000160">
    <property type="term" value="P:phosphorelay signal transduction system"/>
    <property type="evidence" value="ECO:0007669"/>
    <property type="project" value="InterPro"/>
</dbReference>
<dbReference type="GeneID" id="64463806"/>
<dbReference type="SMART" id="SM00448">
    <property type="entry name" value="REC"/>
    <property type="match status" value="1"/>
</dbReference>
<keyword evidence="1 3" id="KW-0597">Phosphoprotein</keyword>
<dbReference type="PROSITE" id="PS50110">
    <property type="entry name" value="RESPONSE_REGULATORY"/>
    <property type="match status" value="1"/>
</dbReference>
<dbReference type="PRINTS" id="PR00038">
    <property type="entry name" value="HTHLUXR"/>
</dbReference>
<organism evidence="6 7">
    <name type="scientific">Pseudomonas syringae pv. maculicola str. ES4326</name>
    <dbReference type="NCBI Taxonomy" id="629265"/>
    <lineage>
        <taxon>Bacteria</taxon>
        <taxon>Pseudomonadati</taxon>
        <taxon>Pseudomonadota</taxon>
        <taxon>Gammaproteobacteria</taxon>
        <taxon>Pseudomonadales</taxon>
        <taxon>Pseudomonadaceae</taxon>
        <taxon>Pseudomonas</taxon>
    </lineage>
</organism>
<dbReference type="RefSeq" id="WP_054079727.1">
    <property type="nucleotide sequence ID" value="NZ_CP047260.1"/>
</dbReference>